<feature type="non-terminal residue" evidence="10">
    <location>
        <position position="1"/>
    </location>
</feature>
<protein>
    <submittedName>
        <fullName evidence="10">AAAP amino acid permease</fullName>
    </submittedName>
</protein>
<evidence type="ECO:0000259" key="9">
    <source>
        <dbReference type="Pfam" id="PF01490"/>
    </source>
</evidence>
<evidence type="ECO:0000313" key="11">
    <source>
        <dbReference type="Proteomes" id="UP000271241"/>
    </source>
</evidence>
<accession>A0A4P9XXC2</accession>
<evidence type="ECO:0000256" key="8">
    <source>
        <dbReference type="SAM" id="Phobius"/>
    </source>
</evidence>
<dbReference type="OrthoDB" id="28208at2759"/>
<reference evidence="11" key="1">
    <citation type="journal article" date="2018" name="Nat. Microbiol.">
        <title>Leveraging single-cell genomics to expand the fungal tree of life.</title>
        <authorList>
            <person name="Ahrendt S.R."/>
            <person name="Quandt C.A."/>
            <person name="Ciobanu D."/>
            <person name="Clum A."/>
            <person name="Salamov A."/>
            <person name="Andreopoulos B."/>
            <person name="Cheng J.F."/>
            <person name="Woyke T."/>
            <person name="Pelin A."/>
            <person name="Henrissat B."/>
            <person name="Reynolds N.K."/>
            <person name="Benny G.L."/>
            <person name="Smith M.E."/>
            <person name="James T.Y."/>
            <person name="Grigoriev I.V."/>
        </authorList>
    </citation>
    <scope>NUCLEOTIDE SEQUENCE [LARGE SCALE GENOMIC DNA]</scope>
    <source>
        <strain evidence="11">RSA 1356</strain>
    </source>
</reference>
<feature type="transmembrane region" description="Helical" evidence="8">
    <location>
        <begin position="339"/>
        <end position="358"/>
    </location>
</feature>
<comment type="similarity">
    <text evidence="2">Belongs to the amino acid/polyamine transporter 2 family.</text>
</comment>
<feature type="transmembrane region" description="Helical" evidence="8">
    <location>
        <begin position="308"/>
        <end position="327"/>
    </location>
</feature>
<evidence type="ECO:0000256" key="6">
    <source>
        <dbReference type="ARBA" id="ARBA00022989"/>
    </source>
</evidence>
<feature type="transmembrane region" description="Helical" evidence="8">
    <location>
        <begin position="154"/>
        <end position="173"/>
    </location>
</feature>
<feature type="transmembrane region" description="Helical" evidence="8">
    <location>
        <begin position="24"/>
        <end position="47"/>
    </location>
</feature>
<dbReference type="AlphaFoldDB" id="A0A4P9XXC2"/>
<comment type="subcellular location">
    <subcellularLocation>
        <location evidence="1">Membrane</location>
        <topology evidence="1">Multi-pass membrane protein</topology>
    </subcellularLocation>
</comment>
<dbReference type="EMBL" id="KZ992459">
    <property type="protein sequence ID" value="RKP10321.1"/>
    <property type="molecule type" value="Genomic_DNA"/>
</dbReference>
<dbReference type="Proteomes" id="UP000271241">
    <property type="component" value="Unassembled WGS sequence"/>
</dbReference>
<proteinExistence type="inferred from homology"/>
<organism evidence="10 11">
    <name type="scientific">Thamnocephalis sphaerospora</name>
    <dbReference type="NCBI Taxonomy" id="78915"/>
    <lineage>
        <taxon>Eukaryota</taxon>
        <taxon>Fungi</taxon>
        <taxon>Fungi incertae sedis</taxon>
        <taxon>Zoopagomycota</taxon>
        <taxon>Zoopagomycotina</taxon>
        <taxon>Zoopagomycetes</taxon>
        <taxon>Zoopagales</taxon>
        <taxon>Sigmoideomycetaceae</taxon>
        <taxon>Thamnocephalis</taxon>
    </lineage>
</organism>
<evidence type="ECO:0000256" key="2">
    <source>
        <dbReference type="ARBA" id="ARBA00008066"/>
    </source>
</evidence>
<keyword evidence="5" id="KW-0029">Amino-acid transport</keyword>
<dbReference type="GO" id="GO:0015179">
    <property type="term" value="F:L-amino acid transmembrane transporter activity"/>
    <property type="evidence" value="ECO:0007669"/>
    <property type="project" value="TreeGrafter"/>
</dbReference>
<feature type="domain" description="Amino acid transporter transmembrane" evidence="9">
    <location>
        <begin position="13"/>
        <end position="390"/>
    </location>
</feature>
<dbReference type="GO" id="GO:0016020">
    <property type="term" value="C:membrane"/>
    <property type="evidence" value="ECO:0007669"/>
    <property type="project" value="UniProtKB-SubCell"/>
</dbReference>
<evidence type="ECO:0000313" key="10">
    <source>
        <dbReference type="EMBL" id="RKP10321.1"/>
    </source>
</evidence>
<evidence type="ECO:0000256" key="3">
    <source>
        <dbReference type="ARBA" id="ARBA00022448"/>
    </source>
</evidence>
<keyword evidence="11" id="KW-1185">Reference proteome</keyword>
<dbReference type="Pfam" id="PF01490">
    <property type="entry name" value="Aa_trans"/>
    <property type="match status" value="1"/>
</dbReference>
<feature type="transmembrane region" description="Helical" evidence="8">
    <location>
        <begin position="123"/>
        <end position="142"/>
    </location>
</feature>
<dbReference type="STRING" id="78915.A0A4P9XXC2"/>
<evidence type="ECO:0000256" key="5">
    <source>
        <dbReference type="ARBA" id="ARBA00022970"/>
    </source>
</evidence>
<dbReference type="PANTHER" id="PTHR22950">
    <property type="entry name" value="AMINO ACID TRANSPORTER"/>
    <property type="match status" value="1"/>
</dbReference>
<feature type="transmembrane region" description="Helical" evidence="8">
    <location>
        <begin position="193"/>
        <end position="214"/>
    </location>
</feature>
<sequence>AHLLSCILRPLRIGLPYSFRQAGFWAGIILLAALTLIVDWTVGLLIVNSKMASRRSYQDLMEFCFGRAGFIAISFFQFVFAFGAMCAYNVIIGRWQCDSDTVPSVMLALFPSFADHPVLSLLVSRRFIITVCTVCITFPLSLYRDIAKLAKASAFALVALVVIILAVMVEAPRTLPESRGDQSIRFAFIQPEIFRSVGVICFAFVCHHNTFVILKALKSPSLNRFGVVTHSSMVVSLISCLAMAISGYIVFTDKTDGNVLNNFPTNNLFINIARLCFGMNMFTTFPLEHFVVREVVEALFFPKHVSRLTNLLLTTALVGVSLIIALATCDLGLVMELTGGISATALAFVLPPACYLKLASGPLMSRKKLPSIVCIIFGVIIMVLSTSFTVIDYFDNTSKRKVCLW</sequence>
<feature type="transmembrane region" description="Helical" evidence="8">
    <location>
        <begin position="226"/>
        <end position="248"/>
    </location>
</feature>
<evidence type="ECO:0000256" key="7">
    <source>
        <dbReference type="ARBA" id="ARBA00023136"/>
    </source>
</evidence>
<evidence type="ECO:0000256" key="4">
    <source>
        <dbReference type="ARBA" id="ARBA00022692"/>
    </source>
</evidence>
<keyword evidence="4 8" id="KW-0812">Transmembrane</keyword>
<feature type="transmembrane region" description="Helical" evidence="8">
    <location>
        <begin position="370"/>
        <end position="391"/>
    </location>
</feature>
<keyword evidence="7 8" id="KW-0472">Membrane</keyword>
<feature type="transmembrane region" description="Helical" evidence="8">
    <location>
        <begin position="68"/>
        <end position="91"/>
    </location>
</feature>
<dbReference type="PANTHER" id="PTHR22950:SF458">
    <property type="entry name" value="SODIUM-COUPLED NEUTRAL AMINO ACID TRANSPORTER 11-RELATED"/>
    <property type="match status" value="1"/>
</dbReference>
<name>A0A4P9XXC2_9FUNG</name>
<keyword evidence="6 8" id="KW-1133">Transmembrane helix</keyword>
<evidence type="ECO:0000256" key="1">
    <source>
        <dbReference type="ARBA" id="ARBA00004141"/>
    </source>
</evidence>
<dbReference type="GO" id="GO:0005783">
    <property type="term" value="C:endoplasmic reticulum"/>
    <property type="evidence" value="ECO:0007669"/>
    <property type="project" value="TreeGrafter"/>
</dbReference>
<dbReference type="InterPro" id="IPR013057">
    <property type="entry name" value="AA_transpt_TM"/>
</dbReference>
<feature type="transmembrane region" description="Helical" evidence="8">
    <location>
        <begin position="268"/>
        <end position="287"/>
    </location>
</feature>
<gene>
    <name evidence="10" type="ORF">THASP1DRAFT_13000</name>
</gene>
<keyword evidence="3" id="KW-0813">Transport</keyword>